<reference evidence="3" key="1">
    <citation type="submission" date="2016-04" db="EMBL/GenBank/DDBJ databases">
        <authorList>
            <person name="Evans L.H."/>
            <person name="Alamgir A."/>
            <person name="Owens N."/>
            <person name="Weber N.D."/>
            <person name="Virtaneva K."/>
            <person name="Barbian K."/>
            <person name="Babar A."/>
            <person name="Rosenke K."/>
        </authorList>
    </citation>
    <scope>NUCLEOTIDE SEQUENCE</scope>
    <source>
        <strain evidence="3">86-1</strain>
    </source>
</reference>
<evidence type="ECO:0000256" key="1">
    <source>
        <dbReference type="SAM" id="SignalP"/>
    </source>
</evidence>
<evidence type="ECO:0000313" key="3">
    <source>
        <dbReference type="EMBL" id="SBV97612.1"/>
    </source>
</evidence>
<feature type="chain" id="PRO_5012058233" description="SusE outer membrane protein domain-containing protein" evidence="1">
    <location>
        <begin position="21"/>
        <end position="478"/>
    </location>
</feature>
<gene>
    <name evidence="3" type="ORF">KL86DYS1_11956</name>
</gene>
<sequence>MKLYKIISLLTLLFLFWSCTDEDNTEYNKGDQPLEISASKETVELDALNPASEAIKFIWTSGTNNGTGLAIEYVFQMDKQDGNFENGLSIDMGRNVYEKSYKNEELNDLLIDKFGITPASETIFQYRIIAKVASENIESQTSPVQTINIKTHKPITKTLYLIGDATPNGWSADDATEMKPITNTPKAFSWTGALSAGEFKLIATQGEFLPSYNRGENDTKLVLRESDSDPDEKFVITEGGTYTVKVNLISMAISITKGEGPEFSELWFVGNPSGWNFNPMTVDLLDPFVFHYNDDLSVGGEFKIGTAAGNWDAVFFRPAINEQPEGTNLDVDKWAGDPDNKWKITGGVYKIKLDTRDMKIDIVPFTPFAMIYLVGDASPNGWNIGSATPMTATGNPYVFTWTGTLNAGELKFTLDKQDDWNGAWFIAGEADKNPTGDVEQIIYNYPGAGVDYKWKITQGGTYTIELNQLKETIIIKKQ</sequence>
<dbReference type="Pfam" id="PF14292">
    <property type="entry name" value="SusE"/>
    <property type="match status" value="1"/>
</dbReference>
<dbReference type="RefSeq" id="WP_296940326.1">
    <property type="nucleotide sequence ID" value="NZ_LT599032.1"/>
</dbReference>
<dbReference type="Gene3D" id="2.60.40.3620">
    <property type="match status" value="3"/>
</dbReference>
<accession>A0A212JDW4</accession>
<dbReference type="GO" id="GO:2001070">
    <property type="term" value="F:starch binding"/>
    <property type="evidence" value="ECO:0007669"/>
    <property type="project" value="InterPro"/>
</dbReference>
<feature type="signal peptide" evidence="1">
    <location>
        <begin position="1"/>
        <end position="20"/>
    </location>
</feature>
<protein>
    <recommendedName>
        <fullName evidence="2">SusE outer membrane protein domain-containing protein</fullName>
    </recommendedName>
</protein>
<keyword evidence="1" id="KW-0732">Signal</keyword>
<organism evidence="3">
    <name type="scientific">uncultured Dysgonomonas sp</name>
    <dbReference type="NCBI Taxonomy" id="206096"/>
    <lineage>
        <taxon>Bacteria</taxon>
        <taxon>Pseudomonadati</taxon>
        <taxon>Bacteroidota</taxon>
        <taxon>Bacteroidia</taxon>
        <taxon>Bacteroidales</taxon>
        <taxon>Dysgonomonadaceae</taxon>
        <taxon>Dysgonomonas</taxon>
        <taxon>environmental samples</taxon>
    </lineage>
</organism>
<dbReference type="AlphaFoldDB" id="A0A212JDW4"/>
<proteinExistence type="predicted"/>
<feature type="domain" description="SusE outer membrane protein" evidence="2">
    <location>
        <begin position="21"/>
        <end position="128"/>
    </location>
</feature>
<evidence type="ECO:0000259" key="2">
    <source>
        <dbReference type="Pfam" id="PF14292"/>
    </source>
</evidence>
<dbReference type="EMBL" id="FLUM01000001">
    <property type="protein sequence ID" value="SBV97612.1"/>
    <property type="molecule type" value="Genomic_DNA"/>
</dbReference>
<dbReference type="GO" id="GO:0019867">
    <property type="term" value="C:outer membrane"/>
    <property type="evidence" value="ECO:0007669"/>
    <property type="project" value="InterPro"/>
</dbReference>
<dbReference type="InterPro" id="IPR025970">
    <property type="entry name" value="SusE"/>
</dbReference>
<name>A0A212JDW4_9BACT</name>